<dbReference type="Proteomes" id="UP000509750">
    <property type="component" value="Plasmid unnamed3"/>
</dbReference>
<name>A0A7D5GPV0_9EURY</name>
<reference evidence="1 2" key="1">
    <citation type="submission" date="2020-07" db="EMBL/GenBank/DDBJ databases">
        <title>Gai3-2, isolated from salt lake.</title>
        <authorList>
            <person name="Cui H."/>
            <person name="Shi X."/>
        </authorList>
    </citation>
    <scope>NUCLEOTIDE SEQUENCE [LARGE SCALE GENOMIC DNA]</scope>
    <source>
        <strain evidence="1 2">Gai3-2</strain>
        <plasmid evidence="1 2">unnamed3</plasmid>
    </source>
</reference>
<dbReference type="EMBL" id="CP058532">
    <property type="protein sequence ID" value="QLG30044.1"/>
    <property type="molecule type" value="Genomic_DNA"/>
</dbReference>
<accession>A0A7D5GPV0</accession>
<geneLocation type="plasmid" evidence="1 2">
    <name>unnamed3</name>
</geneLocation>
<dbReference type="GeneID" id="56031327"/>
<dbReference type="Gene3D" id="3.30.2310.20">
    <property type="entry name" value="RelE-like"/>
    <property type="match status" value="1"/>
</dbReference>
<proteinExistence type="predicted"/>
<keyword evidence="1" id="KW-0614">Plasmid</keyword>
<evidence type="ECO:0008006" key="3">
    <source>
        <dbReference type="Google" id="ProtNLM"/>
    </source>
</evidence>
<dbReference type="RefSeq" id="WP_179171618.1">
    <property type="nucleotide sequence ID" value="NZ_CP058532.1"/>
</dbReference>
<gene>
    <name evidence="1" type="ORF">HUG10_20800</name>
</gene>
<evidence type="ECO:0000313" key="2">
    <source>
        <dbReference type="Proteomes" id="UP000509750"/>
    </source>
</evidence>
<dbReference type="AlphaFoldDB" id="A0A7D5GPV0"/>
<keyword evidence="2" id="KW-1185">Reference proteome</keyword>
<protein>
    <recommendedName>
        <fullName evidence="3">Type II toxin-antitoxin system RelE/ParE family toxin</fullName>
    </recommendedName>
</protein>
<sequence>MPLTVSEVTLHTEYVFSDLSSSKFSDQDKEDVLDDVDELREQLTTWNRYLNQSLGTLTTDGPHTVYRRRVGDLRSYFVRDGDTLWCIGVGERKNTYDRDLDKIIKRADTL</sequence>
<evidence type="ECO:0000313" key="1">
    <source>
        <dbReference type="EMBL" id="QLG30044.1"/>
    </source>
</evidence>
<organism evidence="1 2">
    <name type="scientific">Halorarum halophilum</name>
    <dbReference type="NCBI Taxonomy" id="2743090"/>
    <lineage>
        <taxon>Archaea</taxon>
        <taxon>Methanobacteriati</taxon>
        <taxon>Methanobacteriota</taxon>
        <taxon>Stenosarchaea group</taxon>
        <taxon>Halobacteria</taxon>
        <taxon>Halobacteriales</taxon>
        <taxon>Haloferacaceae</taxon>
        <taxon>Halorarum</taxon>
    </lineage>
</organism>
<dbReference type="OrthoDB" id="258620at2157"/>
<dbReference type="InterPro" id="IPR035093">
    <property type="entry name" value="RelE/ParE_toxin_dom_sf"/>
</dbReference>
<dbReference type="KEGG" id="halg:HUG10_20800"/>